<reference evidence="1 2" key="1">
    <citation type="journal article" date="2021" name="J. Hered.">
        <title>A chromosome-level genome assembly of the parasitoid wasp, Cotesia glomerata (Hymenoptera: Braconidae).</title>
        <authorList>
            <person name="Pinto B.J."/>
            <person name="Weis J.J."/>
            <person name="Gamble T."/>
            <person name="Ode P.J."/>
            <person name="Paul R."/>
            <person name="Zaspel J.M."/>
        </authorList>
    </citation>
    <scope>NUCLEOTIDE SEQUENCE [LARGE SCALE GENOMIC DNA]</scope>
    <source>
        <strain evidence="1">CgM1</strain>
    </source>
</reference>
<keyword evidence="2" id="KW-1185">Reference proteome</keyword>
<comment type="caution">
    <text evidence="1">The sequence shown here is derived from an EMBL/GenBank/DDBJ whole genome shotgun (WGS) entry which is preliminary data.</text>
</comment>
<organism evidence="1 2">
    <name type="scientific">Cotesia glomerata</name>
    <name type="common">Lepidopteran parasitic wasp</name>
    <name type="synonym">Apanteles glomeratus</name>
    <dbReference type="NCBI Taxonomy" id="32391"/>
    <lineage>
        <taxon>Eukaryota</taxon>
        <taxon>Metazoa</taxon>
        <taxon>Ecdysozoa</taxon>
        <taxon>Arthropoda</taxon>
        <taxon>Hexapoda</taxon>
        <taxon>Insecta</taxon>
        <taxon>Pterygota</taxon>
        <taxon>Neoptera</taxon>
        <taxon>Endopterygota</taxon>
        <taxon>Hymenoptera</taxon>
        <taxon>Apocrita</taxon>
        <taxon>Ichneumonoidea</taxon>
        <taxon>Braconidae</taxon>
        <taxon>Microgastrinae</taxon>
        <taxon>Cotesia</taxon>
    </lineage>
</organism>
<evidence type="ECO:0000313" key="1">
    <source>
        <dbReference type="EMBL" id="KAH0549662.1"/>
    </source>
</evidence>
<gene>
    <name evidence="1" type="ORF">KQX54_011938</name>
</gene>
<evidence type="ECO:0000313" key="2">
    <source>
        <dbReference type="Proteomes" id="UP000826195"/>
    </source>
</evidence>
<proteinExistence type="predicted"/>
<protein>
    <submittedName>
        <fullName evidence="1">Uncharacterized protein</fullName>
    </submittedName>
</protein>
<accession>A0AAV7IEG2</accession>
<dbReference type="EMBL" id="JAHXZJ010001864">
    <property type="protein sequence ID" value="KAH0549662.1"/>
    <property type="molecule type" value="Genomic_DNA"/>
</dbReference>
<sequence length="130" mass="15150">MSRSRSSVSSEGSDSFYEWDWVSDSDPIFYIYNSGFELEDYNWVLKIAPERQPINCGQRLTFLQWFLLKFPDEAFILLSTAPAATQVSLGKVFKRVYTRRTLSFDNWCWQEPGPEIDLLFGRDDGLEEPS</sequence>
<dbReference type="Proteomes" id="UP000826195">
    <property type="component" value="Unassembled WGS sequence"/>
</dbReference>
<dbReference type="AlphaFoldDB" id="A0AAV7IEG2"/>
<name>A0AAV7IEG2_COTGL</name>